<sequence>MHRLLRRLANSSRFYHMAEFSAKYRVI</sequence>
<reference evidence="1" key="1">
    <citation type="journal article" date="2009" name="PLoS Genet.">
        <title>Sequencing, mapping, and analysis of 27,455 maize full-length cDNAs.</title>
        <authorList>
            <person name="Soderlund C."/>
            <person name="Descour A."/>
            <person name="Kudrna D."/>
            <person name="Bomhoff M."/>
            <person name="Boyd L."/>
            <person name="Currie J."/>
            <person name="Angelova A."/>
            <person name="Collura K."/>
            <person name="Wissotski M."/>
            <person name="Ashley E."/>
            <person name="Morrow D."/>
            <person name="Fernandes J."/>
            <person name="Walbot V."/>
            <person name="Yu Y."/>
        </authorList>
    </citation>
    <scope>NUCLEOTIDE SEQUENCE</scope>
    <source>
        <strain evidence="1">B73</strain>
    </source>
</reference>
<proteinExistence type="evidence at transcript level"/>
<dbReference type="EMBL" id="BT065297">
    <property type="protein sequence ID" value="ACN31173.1"/>
    <property type="molecule type" value="mRNA"/>
</dbReference>
<accession>C0PAH8</accession>
<evidence type="ECO:0000313" key="1">
    <source>
        <dbReference type="EMBL" id="ACN31173.1"/>
    </source>
</evidence>
<protein>
    <submittedName>
        <fullName evidence="1">Uncharacterized protein</fullName>
    </submittedName>
</protein>
<dbReference type="AlphaFoldDB" id="C0PAH8"/>
<name>C0PAH8_MAIZE</name>
<organism evidence="1">
    <name type="scientific">Zea mays</name>
    <name type="common">Maize</name>
    <dbReference type="NCBI Taxonomy" id="4577"/>
    <lineage>
        <taxon>Eukaryota</taxon>
        <taxon>Viridiplantae</taxon>
        <taxon>Streptophyta</taxon>
        <taxon>Embryophyta</taxon>
        <taxon>Tracheophyta</taxon>
        <taxon>Spermatophyta</taxon>
        <taxon>Magnoliopsida</taxon>
        <taxon>Liliopsida</taxon>
        <taxon>Poales</taxon>
        <taxon>Poaceae</taxon>
        <taxon>PACMAD clade</taxon>
        <taxon>Panicoideae</taxon>
        <taxon>Andropogonodae</taxon>
        <taxon>Andropogoneae</taxon>
        <taxon>Tripsacinae</taxon>
        <taxon>Zea</taxon>
    </lineage>
</organism>